<dbReference type="PANTHER" id="PTHR43736:SF1">
    <property type="entry name" value="DIHYDRONEOPTERIN TRIPHOSPHATE DIPHOSPHATASE"/>
    <property type="match status" value="1"/>
</dbReference>
<dbReference type="InterPro" id="IPR020084">
    <property type="entry name" value="NUDIX_hydrolase_CS"/>
</dbReference>
<feature type="binding site" evidence="3">
    <location>
        <position position="56"/>
    </location>
    <ligand>
        <name>Mg(2+)</name>
        <dbReference type="ChEBI" id="CHEBI:18420"/>
    </ligand>
</feature>
<dbReference type="SUPFAM" id="SSF55811">
    <property type="entry name" value="Nudix"/>
    <property type="match status" value="1"/>
</dbReference>
<proteinExistence type="predicted"/>
<organism evidence="5 6">
    <name type="scientific">Thiohalocapsa marina</name>
    <dbReference type="NCBI Taxonomy" id="424902"/>
    <lineage>
        <taxon>Bacteria</taxon>
        <taxon>Pseudomonadati</taxon>
        <taxon>Pseudomonadota</taxon>
        <taxon>Gammaproteobacteria</taxon>
        <taxon>Chromatiales</taxon>
        <taxon>Chromatiaceae</taxon>
        <taxon>Thiohalocapsa</taxon>
    </lineage>
</organism>
<dbReference type="RefSeq" id="WP_150089246.1">
    <property type="nucleotide sequence ID" value="NZ_JBFUOH010000011.1"/>
</dbReference>
<keyword evidence="1 5" id="KW-0378">Hydrolase</keyword>
<accession>A0A5M8FV81</accession>
<keyword evidence="3" id="KW-0479">Metal-binding</keyword>
<dbReference type="InterPro" id="IPR015797">
    <property type="entry name" value="NUDIX_hydrolase-like_dom_sf"/>
</dbReference>
<dbReference type="NCBIfam" id="NF006961">
    <property type="entry name" value="PRK09438.1"/>
    <property type="match status" value="1"/>
</dbReference>
<dbReference type="EMBL" id="VWXX01000001">
    <property type="protein sequence ID" value="KAA6187722.1"/>
    <property type="molecule type" value="Genomic_DNA"/>
</dbReference>
<dbReference type="GO" id="GO:0008828">
    <property type="term" value="F:dATP diphosphatase activity"/>
    <property type="evidence" value="ECO:0007669"/>
    <property type="project" value="InterPro"/>
</dbReference>
<name>A0A5M8FV81_9GAMM</name>
<evidence type="ECO:0000259" key="4">
    <source>
        <dbReference type="PROSITE" id="PS51462"/>
    </source>
</evidence>
<dbReference type="PRINTS" id="PR01404">
    <property type="entry name" value="NPPPHYDRLASE"/>
</dbReference>
<evidence type="ECO:0000256" key="2">
    <source>
        <dbReference type="PIRSR" id="PIRSR603564-1"/>
    </source>
</evidence>
<dbReference type="InterPro" id="IPR000086">
    <property type="entry name" value="NUDIX_hydrolase_dom"/>
</dbReference>
<gene>
    <name evidence="5" type="primary">nudB</name>
    <name evidence="5" type="ORF">F2Q65_00305</name>
</gene>
<dbReference type="GO" id="GO:0046872">
    <property type="term" value="F:metal ion binding"/>
    <property type="evidence" value="ECO:0007669"/>
    <property type="project" value="UniProtKB-KW"/>
</dbReference>
<dbReference type="PANTHER" id="PTHR43736">
    <property type="entry name" value="ADP-RIBOSE PYROPHOSPHATASE"/>
    <property type="match status" value="1"/>
</dbReference>
<dbReference type="AlphaFoldDB" id="A0A5M8FV81"/>
<keyword evidence="3" id="KW-0460">Magnesium</keyword>
<dbReference type="Pfam" id="PF00293">
    <property type="entry name" value="NUDIX"/>
    <property type="match status" value="1"/>
</dbReference>
<dbReference type="PROSITE" id="PS51462">
    <property type="entry name" value="NUDIX"/>
    <property type="match status" value="1"/>
</dbReference>
<dbReference type="EC" id="3.6.1.67" evidence="5"/>
<dbReference type="CDD" id="cd04664">
    <property type="entry name" value="NUDIX_DHNTPase_like"/>
    <property type="match status" value="1"/>
</dbReference>
<keyword evidence="6" id="KW-1185">Reference proteome</keyword>
<comment type="caution">
    <text evidence="5">The sequence shown here is derived from an EMBL/GenBank/DDBJ whole genome shotgun (WGS) entry which is preliminary data.</text>
</comment>
<dbReference type="Gene3D" id="3.90.79.10">
    <property type="entry name" value="Nucleoside Triphosphate Pyrophosphohydrolase"/>
    <property type="match status" value="1"/>
</dbReference>
<feature type="binding site" evidence="2">
    <location>
        <position position="4"/>
    </location>
    <ligand>
        <name>substrate</name>
    </ligand>
</feature>
<feature type="binding site" evidence="3">
    <location>
        <position position="52"/>
    </location>
    <ligand>
        <name>Mg(2+)</name>
        <dbReference type="ChEBI" id="CHEBI:18420"/>
    </ligand>
</feature>
<evidence type="ECO:0000256" key="3">
    <source>
        <dbReference type="PIRSR" id="PIRSR603564-2"/>
    </source>
</evidence>
<feature type="binding site" evidence="2">
    <location>
        <position position="36"/>
    </location>
    <ligand>
        <name>substrate</name>
    </ligand>
</feature>
<dbReference type="GO" id="GO:0046656">
    <property type="term" value="P:folic acid biosynthetic process"/>
    <property type="evidence" value="ECO:0007669"/>
    <property type="project" value="InterPro"/>
</dbReference>
<protein>
    <submittedName>
        <fullName evidence="5">Dihydroneopterin triphosphate diphosphatase</fullName>
        <ecNumber evidence="5">3.6.1.67</ecNumber>
    </submittedName>
</protein>
<dbReference type="GO" id="GO:0019177">
    <property type="term" value="F:dihydroneopterin triphosphate pyrophosphohydrolase activity"/>
    <property type="evidence" value="ECO:0007669"/>
    <property type="project" value="UniProtKB-EC"/>
</dbReference>
<reference evidence="5 6" key="1">
    <citation type="submission" date="2019-09" db="EMBL/GenBank/DDBJ databases">
        <title>Whole-genome sequence of the purple sulfur bacterium Thiohalocapsa marina DSM 19078.</title>
        <authorList>
            <person name="Kyndt J.A."/>
            <person name="Meyer T.E."/>
        </authorList>
    </citation>
    <scope>NUCLEOTIDE SEQUENCE [LARGE SCALE GENOMIC DNA]</scope>
    <source>
        <strain evidence="5 6">DSM 19078</strain>
    </source>
</reference>
<dbReference type="InterPro" id="IPR003564">
    <property type="entry name" value="DHNTPase"/>
</dbReference>
<feature type="binding site" evidence="2">
    <location>
        <position position="130"/>
    </location>
    <ligand>
        <name>substrate</name>
    </ligand>
</feature>
<dbReference type="OrthoDB" id="7066556at2"/>
<evidence type="ECO:0000256" key="1">
    <source>
        <dbReference type="ARBA" id="ARBA00022801"/>
    </source>
</evidence>
<dbReference type="PROSITE" id="PS00893">
    <property type="entry name" value="NUDIX_BOX"/>
    <property type="match status" value="1"/>
</dbReference>
<feature type="domain" description="Nudix hydrolase" evidence="4">
    <location>
        <begin position="4"/>
        <end position="141"/>
    </location>
</feature>
<evidence type="ECO:0000313" key="5">
    <source>
        <dbReference type="EMBL" id="KAA6187722.1"/>
    </source>
</evidence>
<feature type="binding site" evidence="2">
    <location>
        <position position="25"/>
    </location>
    <ligand>
        <name>substrate</name>
    </ligand>
</feature>
<feature type="binding site" evidence="3">
    <location>
        <position position="112"/>
    </location>
    <ligand>
        <name>Mg(2+)</name>
        <dbReference type="ChEBI" id="CHEBI:18420"/>
    </ligand>
</feature>
<sequence>MQGKRPISVLVVVFTTAGEYLLMRRVRPADFWQSVTGSLHGGETPRSAALRELREETGLLGAASLIDLHQSRLFPIVQAWRHRYAQGVCFNREHWFALPLPHRRIIRLNAAEHGQYVWLTLDKALQLAGSWTNREAMRLIAAMGQSLPPAAGPAPAAG</sequence>
<dbReference type="Proteomes" id="UP000322981">
    <property type="component" value="Unassembled WGS sequence"/>
</dbReference>
<comment type="cofactor">
    <cofactor evidence="3">
        <name>Mg(2+)</name>
        <dbReference type="ChEBI" id="CHEBI:18420"/>
    </cofactor>
    <text evidence="3">Binds 1 Mg(2+) ion per subunit.</text>
</comment>
<evidence type="ECO:0000313" key="6">
    <source>
        <dbReference type="Proteomes" id="UP000322981"/>
    </source>
</evidence>